<dbReference type="KEGG" id="mis:MICPUN_56304"/>
<dbReference type="InParanoid" id="C1E058"/>
<evidence type="ECO:0000256" key="5">
    <source>
        <dbReference type="ARBA" id="ARBA00023212"/>
    </source>
</evidence>
<dbReference type="OMA" id="TKSAMRQ"/>
<comment type="similarity">
    <text evidence="3">Belongs to the MOZART2 family.</text>
</comment>
<keyword evidence="7" id="KW-1185">Reference proteome</keyword>
<evidence type="ECO:0000256" key="4">
    <source>
        <dbReference type="ARBA" id="ARBA00022490"/>
    </source>
</evidence>
<dbReference type="Proteomes" id="UP000002009">
    <property type="component" value="Chromosome 2"/>
</dbReference>
<dbReference type="GO" id="GO:0005819">
    <property type="term" value="C:spindle"/>
    <property type="evidence" value="ECO:0007669"/>
    <property type="project" value="UniProtKB-SubCell"/>
</dbReference>
<organism evidence="6 7">
    <name type="scientific">Micromonas commoda (strain RCC299 / NOUM17 / CCMP2709)</name>
    <name type="common">Picoplanktonic green alga</name>
    <dbReference type="NCBI Taxonomy" id="296587"/>
    <lineage>
        <taxon>Eukaryota</taxon>
        <taxon>Viridiplantae</taxon>
        <taxon>Chlorophyta</taxon>
        <taxon>Mamiellophyceae</taxon>
        <taxon>Mamiellales</taxon>
        <taxon>Mamiellaceae</taxon>
        <taxon>Micromonas</taxon>
    </lineage>
</organism>
<accession>C1E058</accession>
<gene>
    <name evidence="6" type="ORF">MICPUN_56304</name>
</gene>
<evidence type="ECO:0000256" key="3">
    <source>
        <dbReference type="ARBA" id="ARBA00007286"/>
    </source>
</evidence>
<proteinExistence type="inferred from homology"/>
<name>C1E058_MICCC</name>
<dbReference type="AlphaFoldDB" id="C1E058"/>
<sequence length="71" mass="7619">MSSLSPDEVKRELARLTELAGVELRPEVFDVLVELTRLDVVPTATAQVLKSLCTKSAMRQSTGGASAMTGR</sequence>
<dbReference type="GeneID" id="8241182"/>
<evidence type="ECO:0000256" key="2">
    <source>
        <dbReference type="ARBA" id="ARBA00004300"/>
    </source>
</evidence>
<reference evidence="6 7" key="1">
    <citation type="journal article" date="2009" name="Science">
        <title>Green evolution and dynamic adaptations revealed by genomes of the marine picoeukaryotes Micromonas.</title>
        <authorList>
            <person name="Worden A.Z."/>
            <person name="Lee J.H."/>
            <person name="Mock T."/>
            <person name="Rouze P."/>
            <person name="Simmons M.P."/>
            <person name="Aerts A.L."/>
            <person name="Allen A.E."/>
            <person name="Cuvelier M.L."/>
            <person name="Derelle E."/>
            <person name="Everett M.V."/>
            <person name="Foulon E."/>
            <person name="Grimwood J."/>
            <person name="Gundlach H."/>
            <person name="Henrissat B."/>
            <person name="Napoli C."/>
            <person name="McDonald S.M."/>
            <person name="Parker M.S."/>
            <person name="Rombauts S."/>
            <person name="Salamov A."/>
            <person name="Von Dassow P."/>
            <person name="Badger J.H."/>
            <person name="Coutinho P.M."/>
            <person name="Demir E."/>
            <person name="Dubchak I."/>
            <person name="Gentemann C."/>
            <person name="Eikrem W."/>
            <person name="Gready J.E."/>
            <person name="John U."/>
            <person name="Lanier W."/>
            <person name="Lindquist E.A."/>
            <person name="Lucas S."/>
            <person name="Mayer K.F."/>
            <person name="Moreau H."/>
            <person name="Not F."/>
            <person name="Otillar R."/>
            <person name="Panaud O."/>
            <person name="Pangilinan J."/>
            <person name="Paulsen I."/>
            <person name="Piegu B."/>
            <person name="Poliakov A."/>
            <person name="Robbens S."/>
            <person name="Schmutz J."/>
            <person name="Toulza E."/>
            <person name="Wyss T."/>
            <person name="Zelensky A."/>
            <person name="Zhou K."/>
            <person name="Armbrust E.V."/>
            <person name="Bhattacharya D."/>
            <person name="Goodenough U.W."/>
            <person name="Van de Peer Y."/>
            <person name="Grigoriev I.V."/>
        </authorList>
    </citation>
    <scope>NUCLEOTIDE SEQUENCE [LARGE SCALE GENOMIC DNA]</scope>
    <source>
        <strain evidence="7">RCC299 / NOUM17</strain>
    </source>
</reference>
<keyword evidence="5" id="KW-0206">Cytoskeleton</keyword>
<dbReference type="RefSeq" id="XP_002499500.1">
    <property type="nucleotide sequence ID" value="XM_002499454.1"/>
</dbReference>
<comment type="subcellular location">
    <subcellularLocation>
        <location evidence="2">Cytoplasm</location>
        <location evidence="2">Cytoskeleton</location>
        <location evidence="2">Microtubule organizing center</location>
        <location evidence="2">Centrosome</location>
    </subcellularLocation>
    <subcellularLocation>
        <location evidence="1">Cytoplasm</location>
        <location evidence="1">Cytoskeleton</location>
        <location evidence="1">Spindle</location>
    </subcellularLocation>
</comment>
<protein>
    <recommendedName>
        <fullName evidence="8">Mitotic-spindle organizing protein associated with a ring of gamma-tubulin 1</fullName>
    </recommendedName>
</protein>
<evidence type="ECO:0008006" key="8">
    <source>
        <dbReference type="Google" id="ProtNLM"/>
    </source>
</evidence>
<dbReference type="OrthoDB" id="498423at2759"/>
<evidence type="ECO:0000256" key="1">
    <source>
        <dbReference type="ARBA" id="ARBA00004186"/>
    </source>
</evidence>
<dbReference type="PANTHER" id="PTHR28578:SF2">
    <property type="entry name" value="MITOTIC-SPINDLE ORGANIZING PROTEIN 2"/>
    <property type="match status" value="1"/>
</dbReference>
<dbReference type="Pfam" id="PF12926">
    <property type="entry name" value="MOZART2"/>
    <property type="match status" value="1"/>
</dbReference>
<evidence type="ECO:0000313" key="6">
    <source>
        <dbReference type="EMBL" id="ACO60758.1"/>
    </source>
</evidence>
<dbReference type="EMBL" id="CP001323">
    <property type="protein sequence ID" value="ACO60758.1"/>
    <property type="molecule type" value="Genomic_DNA"/>
</dbReference>
<dbReference type="PANTHER" id="PTHR28578">
    <property type="entry name" value="MITOTIC-SPINDLE ORGANIZING PROTEIN 2A-RELATED"/>
    <property type="match status" value="1"/>
</dbReference>
<dbReference type="InterPro" id="IPR024332">
    <property type="entry name" value="MOZART2"/>
</dbReference>
<evidence type="ECO:0000313" key="7">
    <source>
        <dbReference type="Proteomes" id="UP000002009"/>
    </source>
</evidence>
<keyword evidence="4" id="KW-0963">Cytoplasm</keyword>